<keyword evidence="2" id="KW-1185">Reference proteome</keyword>
<accession>A0A2S7U172</accession>
<sequence>MGGAHINGCGVHAATFLLLAKECCAKVDEFTLQSSLKQFYRFAGRGNVAYGDQLPEKSFVDNGKTGALAFTMAAAASLTPEGEKSIYAKARDISAVKSFYSTSWLNHGHTGGGVGEIWRGASMGLMMDKKPTKHREFMDNRQWFYDISRRFDGSFGIVGGGHRYDKELWGTGMVLFYTVPRKTLRMTGAPKTKYSKHYQLPKRPWGTAADEAFYKLDPISGSALTSKDVDAEKLATHGSWPVYRLLMDPKVSDKVLLDYAHHPDHGIRRYTVDAIYKHKRDKLILTLLKSKDPRARQAGTMAIYGTFKSKPMGADRLTGEMIKLLTDMITDPDESWWVVYNAMMSLNVCDAKTIEPHVDRLVYWLEHDEWWLSGG</sequence>
<dbReference type="AlphaFoldDB" id="A0A2S7U172"/>
<dbReference type="InterPro" id="IPR011989">
    <property type="entry name" value="ARM-like"/>
</dbReference>
<dbReference type="InterPro" id="IPR016024">
    <property type="entry name" value="ARM-type_fold"/>
</dbReference>
<dbReference type="Proteomes" id="UP000239907">
    <property type="component" value="Unassembled WGS sequence"/>
</dbReference>
<proteinExistence type="predicted"/>
<gene>
    <name evidence="1" type="ORF">BSZ32_06210</name>
</gene>
<evidence type="ECO:0000313" key="2">
    <source>
        <dbReference type="Proteomes" id="UP000239907"/>
    </source>
</evidence>
<dbReference type="InterPro" id="IPR046255">
    <property type="entry name" value="DUF6288"/>
</dbReference>
<dbReference type="Pfam" id="PF19805">
    <property type="entry name" value="DUF6288"/>
    <property type="match status" value="1"/>
</dbReference>
<comment type="caution">
    <text evidence="1">The sequence shown here is derived from an EMBL/GenBank/DDBJ whole genome shotgun (WGS) entry which is preliminary data.</text>
</comment>
<organism evidence="1 2">
    <name type="scientific">Rubritalea profundi</name>
    <dbReference type="NCBI Taxonomy" id="1658618"/>
    <lineage>
        <taxon>Bacteria</taxon>
        <taxon>Pseudomonadati</taxon>
        <taxon>Verrucomicrobiota</taxon>
        <taxon>Verrucomicrobiia</taxon>
        <taxon>Verrucomicrobiales</taxon>
        <taxon>Rubritaleaceae</taxon>
        <taxon>Rubritalea</taxon>
    </lineage>
</organism>
<evidence type="ECO:0000313" key="1">
    <source>
        <dbReference type="EMBL" id="PQJ28134.1"/>
    </source>
</evidence>
<dbReference type="SUPFAM" id="SSF48371">
    <property type="entry name" value="ARM repeat"/>
    <property type="match status" value="1"/>
</dbReference>
<dbReference type="EMBL" id="MQWA01000001">
    <property type="protein sequence ID" value="PQJ28134.1"/>
    <property type="molecule type" value="Genomic_DNA"/>
</dbReference>
<name>A0A2S7U172_9BACT</name>
<dbReference type="Gene3D" id="1.25.10.10">
    <property type="entry name" value="Leucine-rich Repeat Variant"/>
    <property type="match status" value="1"/>
</dbReference>
<protein>
    <submittedName>
        <fullName evidence="1">Uncharacterized protein</fullName>
    </submittedName>
</protein>
<reference evidence="1 2" key="1">
    <citation type="submission" date="2016-12" db="EMBL/GenBank/DDBJ databases">
        <title>Study of bacterial adaptation to deep sea.</title>
        <authorList>
            <person name="Song J."/>
            <person name="Yoshizawa S."/>
            <person name="Kogure K."/>
        </authorList>
    </citation>
    <scope>NUCLEOTIDE SEQUENCE [LARGE SCALE GENOMIC DNA]</scope>
    <source>
        <strain evidence="1 2">SAORIC-165</strain>
    </source>
</reference>